<dbReference type="GO" id="GO:0007018">
    <property type="term" value="P:microtubule-based movement"/>
    <property type="evidence" value="ECO:0007669"/>
    <property type="project" value="InterPro"/>
</dbReference>
<organism evidence="2 5">
    <name type="scientific">Adineta steineri</name>
    <dbReference type="NCBI Taxonomy" id="433720"/>
    <lineage>
        <taxon>Eukaryota</taxon>
        <taxon>Metazoa</taxon>
        <taxon>Spiralia</taxon>
        <taxon>Gnathifera</taxon>
        <taxon>Rotifera</taxon>
        <taxon>Eurotatoria</taxon>
        <taxon>Bdelloidea</taxon>
        <taxon>Adinetida</taxon>
        <taxon>Adinetidae</taxon>
        <taxon>Adineta</taxon>
    </lineage>
</organism>
<reference evidence="2" key="1">
    <citation type="submission" date="2021-02" db="EMBL/GenBank/DDBJ databases">
        <authorList>
            <person name="Nowell W R."/>
        </authorList>
    </citation>
    <scope>NUCLEOTIDE SEQUENCE</scope>
</reference>
<evidence type="ECO:0000313" key="3">
    <source>
        <dbReference type="EMBL" id="CAF1588125.1"/>
    </source>
</evidence>
<evidence type="ECO:0000313" key="2">
    <source>
        <dbReference type="EMBL" id="CAF1327956.1"/>
    </source>
</evidence>
<feature type="coiled-coil region" evidence="1">
    <location>
        <begin position="140"/>
        <end position="174"/>
    </location>
</feature>
<comment type="caution">
    <text evidence="2">The sequence shown here is derived from an EMBL/GenBank/DDBJ whole genome shotgun (WGS) entry which is preliminary data.</text>
</comment>
<sequence>MNMSVVENKDPPIVSSLSRLIEGVTNKTIATDARKLIEQLDMKSLQELRLVTKAEKPVEDTLAAIIMISDITWQKDAKRQLANLDRLIEETQLFDKIILTEEHIKYHTVLLKKVRPIHQKYKEIEEDVLEQDQKLILLDNKKATVDKKDQEETVAMKENQLKTASELNQILSRELERTSKIFETSVERQSTLNGTCTIASAFLTYLDSYTYRF</sequence>
<dbReference type="PANTHER" id="PTHR46961:SF21">
    <property type="entry name" value="LOW QUALITY PROTEIN: DYNEIN BETA CHAIN, FLAGELLAR OUTER ARM-LIKE"/>
    <property type="match status" value="1"/>
</dbReference>
<dbReference type="GO" id="GO:0045505">
    <property type="term" value="F:dynein intermediate chain binding"/>
    <property type="evidence" value="ECO:0007669"/>
    <property type="project" value="InterPro"/>
</dbReference>
<dbReference type="AlphaFoldDB" id="A0A815FSC9"/>
<dbReference type="InterPro" id="IPR026983">
    <property type="entry name" value="DHC"/>
</dbReference>
<dbReference type="GO" id="GO:0030286">
    <property type="term" value="C:dynein complex"/>
    <property type="evidence" value="ECO:0007669"/>
    <property type="project" value="InterPro"/>
</dbReference>
<proteinExistence type="predicted"/>
<evidence type="ECO:0000313" key="4">
    <source>
        <dbReference type="Proteomes" id="UP000663832"/>
    </source>
</evidence>
<name>A0A815FSC9_9BILA</name>
<dbReference type="Gene3D" id="1.20.920.20">
    <property type="match status" value="1"/>
</dbReference>
<keyword evidence="1" id="KW-0175">Coiled coil</keyword>
<dbReference type="Proteomes" id="UP000663877">
    <property type="component" value="Unassembled WGS sequence"/>
</dbReference>
<protein>
    <submittedName>
        <fullName evidence="2">Uncharacterized protein</fullName>
    </submittedName>
</protein>
<dbReference type="EMBL" id="CAJNOM010001044">
    <property type="protein sequence ID" value="CAF1588125.1"/>
    <property type="molecule type" value="Genomic_DNA"/>
</dbReference>
<evidence type="ECO:0000256" key="1">
    <source>
        <dbReference type="SAM" id="Coils"/>
    </source>
</evidence>
<dbReference type="Proteomes" id="UP000663832">
    <property type="component" value="Unassembled WGS sequence"/>
</dbReference>
<dbReference type="PANTHER" id="PTHR46961">
    <property type="entry name" value="DYNEIN HEAVY CHAIN 1, AXONEMAL-LIKE PROTEIN"/>
    <property type="match status" value="1"/>
</dbReference>
<accession>A0A815FSC9</accession>
<evidence type="ECO:0000313" key="5">
    <source>
        <dbReference type="Proteomes" id="UP000663877"/>
    </source>
</evidence>
<dbReference type="GO" id="GO:0051959">
    <property type="term" value="F:dynein light intermediate chain binding"/>
    <property type="evidence" value="ECO:0007669"/>
    <property type="project" value="InterPro"/>
</dbReference>
<dbReference type="EMBL" id="CAJNOI010000675">
    <property type="protein sequence ID" value="CAF1327956.1"/>
    <property type="molecule type" value="Genomic_DNA"/>
</dbReference>
<keyword evidence="4" id="KW-1185">Reference proteome</keyword>
<gene>
    <name evidence="2" type="ORF">BJG266_LOCUS33721</name>
    <name evidence="3" type="ORF">QVE165_LOCUS50901</name>
</gene>